<protein>
    <submittedName>
        <fullName evidence="1">Uncharacterized protein</fullName>
    </submittedName>
</protein>
<dbReference type="RefSeq" id="WP_085235127.1">
    <property type="nucleotide sequence ID" value="NZ_AP022613.1"/>
</dbReference>
<dbReference type="STRING" id="44010.AWC00_23135"/>
<proteinExistence type="predicted"/>
<evidence type="ECO:0000313" key="2">
    <source>
        <dbReference type="Proteomes" id="UP000467385"/>
    </source>
</evidence>
<keyword evidence="2" id="KW-1185">Reference proteome</keyword>
<dbReference type="EMBL" id="AP022613">
    <property type="protein sequence ID" value="BBZ38739.1"/>
    <property type="molecule type" value="Genomic_DNA"/>
</dbReference>
<reference evidence="1 2" key="1">
    <citation type="journal article" date="2019" name="Emerg. Microbes Infect.">
        <title>Comprehensive subspecies identification of 175 nontuberculous mycobacteria species based on 7547 genomic profiles.</title>
        <authorList>
            <person name="Matsumoto Y."/>
            <person name="Kinjo T."/>
            <person name="Motooka D."/>
            <person name="Nabeya D."/>
            <person name="Jung N."/>
            <person name="Uechi K."/>
            <person name="Horii T."/>
            <person name="Iida T."/>
            <person name="Fujita J."/>
            <person name="Nakamura S."/>
        </authorList>
    </citation>
    <scope>NUCLEOTIDE SEQUENCE [LARGE SCALE GENOMIC DNA]</scope>
    <source>
        <strain evidence="1 2">JCM 14738</strain>
    </source>
</reference>
<dbReference type="AlphaFoldDB" id="A0A1X1SZD9"/>
<sequence length="80" mass="8780">MPVILALLAVAFVVKFVWLLAAFATAAVIGRAAGWWLGRRDDRMAAERQRIAELCARADRQHAQVLAGDERGVYGDYPPA</sequence>
<dbReference type="Proteomes" id="UP000467385">
    <property type="component" value="Chromosome"/>
</dbReference>
<name>A0A1X1SZD9_9MYCO</name>
<accession>A0A1X1SZD9</accession>
<gene>
    <name evidence="1" type="ORF">MCNS_18020</name>
</gene>
<evidence type="ECO:0000313" key="1">
    <source>
        <dbReference type="EMBL" id="BBZ38739.1"/>
    </source>
</evidence>
<organism evidence="1 2">
    <name type="scientific">Mycobacterium conspicuum</name>
    <dbReference type="NCBI Taxonomy" id="44010"/>
    <lineage>
        <taxon>Bacteria</taxon>
        <taxon>Bacillati</taxon>
        <taxon>Actinomycetota</taxon>
        <taxon>Actinomycetes</taxon>
        <taxon>Mycobacteriales</taxon>
        <taxon>Mycobacteriaceae</taxon>
        <taxon>Mycobacterium</taxon>
    </lineage>
</organism>
<dbReference type="OrthoDB" id="4738397at2"/>